<evidence type="ECO:0000256" key="1">
    <source>
        <dbReference type="SAM" id="MobiDB-lite"/>
    </source>
</evidence>
<reference evidence="2 3" key="1">
    <citation type="submission" date="2019-11" db="EMBL/GenBank/DDBJ databases">
        <authorList>
            <person name="Yuan L."/>
        </authorList>
    </citation>
    <scope>NUCLEOTIDE SEQUENCE [LARGE SCALE GENOMIC DNA]</scope>
    <source>
        <strain evidence="2 3">TRM43335</strain>
    </source>
</reference>
<protein>
    <submittedName>
        <fullName evidence="2">Conjugal transfer protein TraB</fullName>
    </submittedName>
</protein>
<dbReference type="AlphaFoldDB" id="A0A6G2BK02"/>
<dbReference type="Proteomes" id="UP000473014">
    <property type="component" value="Unassembled WGS sequence"/>
</dbReference>
<gene>
    <name evidence="2" type="ORF">F0L17_26670</name>
</gene>
<evidence type="ECO:0000313" key="2">
    <source>
        <dbReference type="EMBL" id="MTE22615.1"/>
    </source>
</evidence>
<organism evidence="2 3">
    <name type="scientific">Streptomyces taklimakanensis</name>
    <dbReference type="NCBI Taxonomy" id="2569853"/>
    <lineage>
        <taxon>Bacteria</taxon>
        <taxon>Bacillati</taxon>
        <taxon>Actinomycetota</taxon>
        <taxon>Actinomycetes</taxon>
        <taxon>Kitasatosporales</taxon>
        <taxon>Streptomycetaceae</taxon>
        <taxon>Streptomyces</taxon>
    </lineage>
</organism>
<dbReference type="RefSeq" id="WP_162466936.1">
    <property type="nucleotide sequence ID" value="NZ_WIXO01000003.1"/>
</dbReference>
<proteinExistence type="predicted"/>
<feature type="region of interest" description="Disordered" evidence="1">
    <location>
        <begin position="1"/>
        <end position="21"/>
    </location>
</feature>
<evidence type="ECO:0000313" key="3">
    <source>
        <dbReference type="Proteomes" id="UP000473014"/>
    </source>
</evidence>
<dbReference type="EMBL" id="WIXO01000003">
    <property type="protein sequence ID" value="MTE22615.1"/>
    <property type="molecule type" value="Genomic_DNA"/>
</dbReference>
<sequence>MSDLEPRTAYLPDRTDAPPSFTRLAARTATLTASALALREGLWELRQRMETDADDAARLAELCQQAEVEPRFVALITEASGALRAVAEASGELADAADHMEAGARDLHDSHQAEYAGVYEAVQASGVQQARPGFYRTR</sequence>
<name>A0A6G2BK02_9ACTN</name>
<keyword evidence="3" id="KW-1185">Reference proteome</keyword>
<accession>A0A6G2BK02</accession>
<comment type="caution">
    <text evidence="2">The sequence shown here is derived from an EMBL/GenBank/DDBJ whole genome shotgun (WGS) entry which is preliminary data.</text>
</comment>